<feature type="compositionally biased region" description="Polar residues" evidence="1">
    <location>
        <begin position="1"/>
        <end position="12"/>
    </location>
</feature>
<evidence type="ECO:0000256" key="1">
    <source>
        <dbReference type="SAM" id="MobiDB-lite"/>
    </source>
</evidence>
<sequence>MSYHDSQQTPQNLGCFERRLPSPTTTNAFPPNATSHPSTRNSIQPPVPSNGPRPTQTRPFIASPSSLCAVHCASRLKLKTHASTALASRPASARPIPAVFTILPPPPRAQAHRAPNNTSRAHPGTARMYLRALPHAPLAWNGFKSIRVAWRMYQSAVPLNESLPLYLPSARIQSQVESTRTLLVKEHTNSGGQVSTQCECGGNEVRSKRRGPDLSLGSSSTCP</sequence>
<proteinExistence type="predicted"/>
<keyword evidence="3" id="KW-1185">Reference proteome</keyword>
<gene>
    <name evidence="2" type="ORF">B0H16DRAFT_1560558</name>
</gene>
<feature type="compositionally biased region" description="Polar residues" evidence="1">
    <location>
        <begin position="189"/>
        <end position="198"/>
    </location>
</feature>
<dbReference type="EMBL" id="JARKIB010000089">
    <property type="protein sequence ID" value="KAJ7743771.1"/>
    <property type="molecule type" value="Genomic_DNA"/>
</dbReference>
<feature type="region of interest" description="Disordered" evidence="1">
    <location>
        <begin position="188"/>
        <end position="223"/>
    </location>
</feature>
<protein>
    <submittedName>
        <fullName evidence="2">Uncharacterized protein</fullName>
    </submittedName>
</protein>
<reference evidence="2" key="1">
    <citation type="submission" date="2023-03" db="EMBL/GenBank/DDBJ databases">
        <title>Massive genome expansion in bonnet fungi (Mycena s.s.) driven by repeated elements and novel gene families across ecological guilds.</title>
        <authorList>
            <consortium name="Lawrence Berkeley National Laboratory"/>
            <person name="Harder C.B."/>
            <person name="Miyauchi S."/>
            <person name="Viragh M."/>
            <person name="Kuo A."/>
            <person name="Thoen E."/>
            <person name="Andreopoulos B."/>
            <person name="Lu D."/>
            <person name="Skrede I."/>
            <person name="Drula E."/>
            <person name="Henrissat B."/>
            <person name="Morin E."/>
            <person name="Kohler A."/>
            <person name="Barry K."/>
            <person name="LaButti K."/>
            <person name="Morin E."/>
            <person name="Salamov A."/>
            <person name="Lipzen A."/>
            <person name="Mereny Z."/>
            <person name="Hegedus B."/>
            <person name="Baldrian P."/>
            <person name="Stursova M."/>
            <person name="Weitz H."/>
            <person name="Taylor A."/>
            <person name="Grigoriev I.V."/>
            <person name="Nagy L.G."/>
            <person name="Martin F."/>
            <person name="Kauserud H."/>
        </authorList>
    </citation>
    <scope>NUCLEOTIDE SEQUENCE</scope>
    <source>
        <strain evidence="2">CBHHK182m</strain>
    </source>
</reference>
<dbReference type="AlphaFoldDB" id="A0AAD7N381"/>
<dbReference type="Proteomes" id="UP001215598">
    <property type="component" value="Unassembled WGS sequence"/>
</dbReference>
<evidence type="ECO:0000313" key="2">
    <source>
        <dbReference type="EMBL" id="KAJ7743771.1"/>
    </source>
</evidence>
<accession>A0AAD7N381</accession>
<organism evidence="2 3">
    <name type="scientific">Mycena metata</name>
    <dbReference type="NCBI Taxonomy" id="1033252"/>
    <lineage>
        <taxon>Eukaryota</taxon>
        <taxon>Fungi</taxon>
        <taxon>Dikarya</taxon>
        <taxon>Basidiomycota</taxon>
        <taxon>Agaricomycotina</taxon>
        <taxon>Agaricomycetes</taxon>
        <taxon>Agaricomycetidae</taxon>
        <taxon>Agaricales</taxon>
        <taxon>Marasmiineae</taxon>
        <taxon>Mycenaceae</taxon>
        <taxon>Mycena</taxon>
    </lineage>
</organism>
<comment type="caution">
    <text evidence="2">The sequence shown here is derived from an EMBL/GenBank/DDBJ whole genome shotgun (WGS) entry which is preliminary data.</text>
</comment>
<name>A0AAD7N381_9AGAR</name>
<feature type="region of interest" description="Disordered" evidence="1">
    <location>
        <begin position="1"/>
        <end position="56"/>
    </location>
</feature>
<evidence type="ECO:0000313" key="3">
    <source>
        <dbReference type="Proteomes" id="UP001215598"/>
    </source>
</evidence>
<feature type="compositionally biased region" description="Low complexity" evidence="1">
    <location>
        <begin position="21"/>
        <end position="35"/>
    </location>
</feature>